<gene>
    <name evidence="2" type="ORF">LCGC14_1866470</name>
</gene>
<dbReference type="Pfam" id="PF01844">
    <property type="entry name" value="HNH"/>
    <property type="match status" value="1"/>
</dbReference>
<feature type="domain" description="HNH nuclease" evidence="1">
    <location>
        <begin position="17"/>
        <end position="72"/>
    </location>
</feature>
<reference evidence="2" key="1">
    <citation type="journal article" date="2015" name="Nature">
        <title>Complex archaea that bridge the gap between prokaryotes and eukaryotes.</title>
        <authorList>
            <person name="Spang A."/>
            <person name="Saw J.H."/>
            <person name="Jorgensen S.L."/>
            <person name="Zaremba-Niedzwiedzka K."/>
            <person name="Martijn J."/>
            <person name="Lind A.E."/>
            <person name="van Eijk R."/>
            <person name="Schleper C."/>
            <person name="Guy L."/>
            <person name="Ettema T.J."/>
        </authorList>
    </citation>
    <scope>NUCLEOTIDE SEQUENCE</scope>
</reference>
<dbReference type="CDD" id="cd00085">
    <property type="entry name" value="HNHc"/>
    <property type="match status" value="1"/>
</dbReference>
<dbReference type="SMART" id="SM00507">
    <property type="entry name" value="HNHc"/>
    <property type="match status" value="1"/>
</dbReference>
<dbReference type="Gene3D" id="1.10.30.50">
    <property type="match status" value="1"/>
</dbReference>
<dbReference type="GO" id="GO:0008270">
    <property type="term" value="F:zinc ion binding"/>
    <property type="evidence" value="ECO:0007669"/>
    <property type="project" value="InterPro"/>
</dbReference>
<dbReference type="EMBL" id="LAZR01018972">
    <property type="protein sequence ID" value="KKL94259.1"/>
    <property type="molecule type" value="Genomic_DNA"/>
</dbReference>
<dbReference type="InterPro" id="IPR002711">
    <property type="entry name" value="HNH"/>
</dbReference>
<comment type="caution">
    <text evidence="2">The sequence shown here is derived from an EMBL/GenBank/DDBJ whole genome shotgun (WGS) entry which is preliminary data.</text>
</comment>
<evidence type="ECO:0000313" key="2">
    <source>
        <dbReference type="EMBL" id="KKL94259.1"/>
    </source>
</evidence>
<accession>A0A0F9G686</accession>
<organism evidence="2">
    <name type="scientific">marine sediment metagenome</name>
    <dbReference type="NCBI Taxonomy" id="412755"/>
    <lineage>
        <taxon>unclassified sequences</taxon>
        <taxon>metagenomes</taxon>
        <taxon>ecological metagenomes</taxon>
    </lineage>
</organism>
<name>A0A0F9G686_9ZZZZ</name>
<dbReference type="GO" id="GO:0004519">
    <property type="term" value="F:endonuclease activity"/>
    <property type="evidence" value="ECO:0007669"/>
    <property type="project" value="InterPro"/>
</dbReference>
<dbReference type="GO" id="GO:0003676">
    <property type="term" value="F:nucleic acid binding"/>
    <property type="evidence" value="ECO:0007669"/>
    <property type="project" value="InterPro"/>
</dbReference>
<sequence>MNRDEARTALNKLGWPDWMLDLGIRANFHCEYCDKDMLADVDSYDGWQKDHIVPGGSDDVSNLAIACKTCNFIKRASDPRALATGEDRDSLVSAAQQIVSERRARKEEILQETKSAVAALLGQNHASENV</sequence>
<dbReference type="AlphaFoldDB" id="A0A0F9G686"/>
<dbReference type="InterPro" id="IPR003615">
    <property type="entry name" value="HNH_nuc"/>
</dbReference>
<evidence type="ECO:0000259" key="1">
    <source>
        <dbReference type="SMART" id="SM00507"/>
    </source>
</evidence>
<proteinExistence type="predicted"/>
<protein>
    <recommendedName>
        <fullName evidence="1">HNH nuclease domain-containing protein</fullName>
    </recommendedName>
</protein>